<feature type="transmembrane region" description="Helical" evidence="1">
    <location>
        <begin position="327"/>
        <end position="345"/>
    </location>
</feature>
<evidence type="ECO:0000259" key="2">
    <source>
        <dbReference type="Pfam" id="PF07670"/>
    </source>
</evidence>
<dbReference type="Proteomes" id="UP001057753">
    <property type="component" value="Unassembled WGS sequence"/>
</dbReference>
<feature type="transmembrane region" description="Helical" evidence="1">
    <location>
        <begin position="380"/>
        <end position="397"/>
    </location>
</feature>
<name>A0A9Q4B5C8_SALAG</name>
<feature type="transmembrane region" description="Helical" evidence="1">
    <location>
        <begin position="213"/>
        <end position="232"/>
    </location>
</feature>
<dbReference type="RefSeq" id="WP_257823034.1">
    <property type="nucleotide sequence ID" value="NZ_JABXYM010000002.1"/>
</dbReference>
<feature type="transmembrane region" description="Helical" evidence="1">
    <location>
        <begin position="53"/>
        <end position="77"/>
    </location>
</feature>
<feature type="transmembrane region" description="Helical" evidence="1">
    <location>
        <begin position="138"/>
        <end position="162"/>
    </location>
</feature>
<evidence type="ECO:0000256" key="1">
    <source>
        <dbReference type="SAM" id="Phobius"/>
    </source>
</evidence>
<evidence type="ECO:0000313" key="4">
    <source>
        <dbReference type="Proteomes" id="UP001057753"/>
    </source>
</evidence>
<gene>
    <name evidence="3" type="ORF">HXA33_19195</name>
</gene>
<dbReference type="EMBL" id="JABXYM010000002">
    <property type="protein sequence ID" value="MCR6098638.1"/>
    <property type="molecule type" value="Genomic_DNA"/>
</dbReference>
<evidence type="ECO:0000313" key="3">
    <source>
        <dbReference type="EMBL" id="MCR6098638.1"/>
    </source>
</evidence>
<keyword evidence="4" id="KW-1185">Reference proteome</keyword>
<feature type="transmembrane region" description="Helical" evidence="1">
    <location>
        <begin position="437"/>
        <end position="458"/>
    </location>
</feature>
<dbReference type="InterPro" id="IPR011642">
    <property type="entry name" value="Gate_dom"/>
</dbReference>
<feature type="domain" description="Nucleoside transporter/FeoB GTPase Gate" evidence="2">
    <location>
        <begin position="139"/>
        <end position="236"/>
    </location>
</feature>
<reference evidence="3" key="1">
    <citation type="submission" date="2020-06" db="EMBL/GenBank/DDBJ databases">
        <title>Insight into the genomes of haloalkaliphilic bacilli from Kenyan soda lakes.</title>
        <authorList>
            <person name="Mwirichia R."/>
            <person name="Villamizar G.C."/>
            <person name="Poehlein A."/>
            <person name="Mugweru J."/>
            <person name="Kipnyargis A."/>
            <person name="Kiplimo D."/>
            <person name="Orwa P."/>
            <person name="Daniel R."/>
        </authorList>
    </citation>
    <scope>NUCLEOTIDE SEQUENCE</scope>
    <source>
        <strain evidence="3">B1096_S55</strain>
    </source>
</reference>
<proteinExistence type="predicted"/>
<protein>
    <submittedName>
        <fullName evidence="3">YjiH family protein</fullName>
    </submittedName>
</protein>
<sequence length="459" mass="50205">MAVNHTQKTSPFAIWKFLIPSLIGVGLFMTPVPTGDGFTIPIALLSSRLEGMLISYLPTIMTCVILVSFLGTVICKLAPKQTIKDSTFLKNLFDVTPFWFIVRLVATIFAILTLFQIGPEAIYSADTGGLLLGDLLPLLFTIFLFAGLFLPLLLNFGLLEFFGSMLAKIMRPLFTLPGRSSIDSLASWLGDGTIGVILTNKQYEEGFYSKREAAVIGTTFSVVSITFSLVVIDKVGLQHMFFPFYLTVIVTGIVTALIMPRIPPLSRKPQEYIGGKESKLDETVPDAFANQSFGNLKYGFHLAKLRASKSPGIVSFFKDGSKNVLDMWLGVAPVIMAFGTIALVIAESETFPLFTWLGMPFIPLLELMQVPEAAAASETIIVGFADMFLPALFATGIESEMTRFIIATLSVSQLIFLSEVGGVLLGSKIPLNLKELFIIFLERTIISLPIIVAIAHIIF</sequence>
<keyword evidence="1" id="KW-0472">Membrane</keyword>
<accession>A0A9Q4B5C8</accession>
<comment type="caution">
    <text evidence="3">The sequence shown here is derived from an EMBL/GenBank/DDBJ whole genome shotgun (WGS) entry which is preliminary data.</text>
</comment>
<dbReference type="AlphaFoldDB" id="A0A9Q4B5C8"/>
<feature type="transmembrane region" description="Helical" evidence="1">
    <location>
        <begin position="238"/>
        <end position="259"/>
    </location>
</feature>
<keyword evidence="1" id="KW-0812">Transmembrane</keyword>
<organism evidence="3 4">
    <name type="scientific">Salipaludibacillus agaradhaerens</name>
    <name type="common">Bacillus agaradhaerens</name>
    <dbReference type="NCBI Taxonomy" id="76935"/>
    <lineage>
        <taxon>Bacteria</taxon>
        <taxon>Bacillati</taxon>
        <taxon>Bacillota</taxon>
        <taxon>Bacilli</taxon>
        <taxon>Bacillales</taxon>
        <taxon>Bacillaceae</taxon>
    </lineage>
</organism>
<keyword evidence="1" id="KW-1133">Transmembrane helix</keyword>
<feature type="transmembrane region" description="Helical" evidence="1">
    <location>
        <begin position="98"/>
        <end position="118"/>
    </location>
</feature>
<dbReference type="Pfam" id="PF07670">
    <property type="entry name" value="Gate"/>
    <property type="match status" value="1"/>
</dbReference>
<feature type="transmembrane region" description="Helical" evidence="1">
    <location>
        <begin position="403"/>
        <end position="425"/>
    </location>
</feature>
<feature type="transmembrane region" description="Helical" evidence="1">
    <location>
        <begin position="12"/>
        <end position="33"/>
    </location>
</feature>